<evidence type="ECO:0000256" key="2">
    <source>
        <dbReference type="SAM" id="Phobius"/>
    </source>
</evidence>
<reference evidence="3 4" key="1">
    <citation type="submission" date="2024-06" db="EMBL/GenBank/DDBJ databases">
        <title>A chromosome-level genome assembly of beet webworm, Loxostege sticticalis.</title>
        <authorList>
            <person name="Zhang Y."/>
        </authorList>
    </citation>
    <scope>NUCLEOTIDE SEQUENCE [LARGE SCALE GENOMIC DNA]</scope>
    <source>
        <strain evidence="3">AQ028</strain>
        <tissue evidence="3">Male pupae</tissue>
    </source>
</reference>
<keyword evidence="2" id="KW-0812">Transmembrane</keyword>
<evidence type="ECO:0000256" key="1">
    <source>
        <dbReference type="SAM" id="MobiDB-lite"/>
    </source>
</evidence>
<organism evidence="3 4">
    <name type="scientific">Loxostege sticticalis</name>
    <name type="common">Beet webworm moth</name>
    <dbReference type="NCBI Taxonomy" id="481309"/>
    <lineage>
        <taxon>Eukaryota</taxon>
        <taxon>Metazoa</taxon>
        <taxon>Ecdysozoa</taxon>
        <taxon>Arthropoda</taxon>
        <taxon>Hexapoda</taxon>
        <taxon>Insecta</taxon>
        <taxon>Pterygota</taxon>
        <taxon>Neoptera</taxon>
        <taxon>Endopterygota</taxon>
        <taxon>Lepidoptera</taxon>
        <taxon>Glossata</taxon>
        <taxon>Ditrysia</taxon>
        <taxon>Pyraloidea</taxon>
        <taxon>Crambidae</taxon>
        <taxon>Pyraustinae</taxon>
        <taxon>Loxostege</taxon>
    </lineage>
</organism>
<proteinExistence type="predicted"/>
<keyword evidence="2" id="KW-0472">Membrane</keyword>
<keyword evidence="2" id="KW-1133">Transmembrane helix</keyword>
<feature type="compositionally biased region" description="Low complexity" evidence="1">
    <location>
        <begin position="198"/>
        <end position="223"/>
    </location>
</feature>
<dbReference type="Proteomes" id="UP001549921">
    <property type="component" value="Unassembled WGS sequence"/>
</dbReference>
<feature type="region of interest" description="Disordered" evidence="1">
    <location>
        <begin position="198"/>
        <end position="246"/>
    </location>
</feature>
<name>A0ABD0T9U5_LOXSC</name>
<dbReference type="AlphaFoldDB" id="A0ABD0T9U5"/>
<feature type="transmembrane region" description="Helical" evidence="2">
    <location>
        <begin position="84"/>
        <end position="102"/>
    </location>
</feature>
<feature type="transmembrane region" description="Helical" evidence="2">
    <location>
        <begin position="7"/>
        <end position="30"/>
    </location>
</feature>
<evidence type="ECO:0000313" key="4">
    <source>
        <dbReference type="Proteomes" id="UP001549921"/>
    </source>
</evidence>
<sequence>MCRTVHAVLQTAICGIQMLVRVFMTVILMIENVIRMLLQTLYNFISFVLQMISLIPICIVFLLTARLKCFMCGGGGPCPVNRGGTCDCLMSLLAFVILFFIFRATGVLDKIFYSLGYAKARPPAAARFVPTMGDITECSRNDTETVDMDYEGSTTTPMNTRMFTFTDLELKEQEFRDTSPVDYALMEWDTKMLTTERPTTEMPTTKMPTTKMPTTKMPTTITTTRRKPIRPYDSDDSDFDLRRRPKSKHHKWKKTTAMYYLL</sequence>
<protein>
    <submittedName>
        <fullName evidence="3">Uncharacterized protein</fullName>
    </submittedName>
</protein>
<accession>A0ABD0T9U5</accession>
<gene>
    <name evidence="3" type="ORF">ABMA28_015440</name>
</gene>
<evidence type="ECO:0000313" key="3">
    <source>
        <dbReference type="EMBL" id="KAL0840140.1"/>
    </source>
</evidence>
<dbReference type="EMBL" id="JBEDNZ010000007">
    <property type="protein sequence ID" value="KAL0840140.1"/>
    <property type="molecule type" value="Genomic_DNA"/>
</dbReference>
<comment type="caution">
    <text evidence="3">The sequence shown here is derived from an EMBL/GenBank/DDBJ whole genome shotgun (WGS) entry which is preliminary data.</text>
</comment>
<feature type="transmembrane region" description="Helical" evidence="2">
    <location>
        <begin position="42"/>
        <end position="63"/>
    </location>
</feature>